<dbReference type="RefSeq" id="WP_204606689.1">
    <property type="nucleotide sequence ID" value="NZ_BAAAJX010000005.1"/>
</dbReference>
<evidence type="ECO:0000256" key="2">
    <source>
        <dbReference type="SAM" id="SignalP"/>
    </source>
</evidence>
<comment type="caution">
    <text evidence="3">The sequence shown here is derived from an EMBL/GenBank/DDBJ whole genome shotgun (WGS) entry which is preliminary data.</text>
</comment>
<feature type="compositionally biased region" description="Polar residues" evidence="1">
    <location>
        <begin position="143"/>
        <end position="172"/>
    </location>
</feature>
<keyword evidence="2" id="KW-0732">Signal</keyword>
<evidence type="ECO:0008006" key="5">
    <source>
        <dbReference type="Google" id="ProtNLM"/>
    </source>
</evidence>
<feature type="compositionally biased region" description="Polar residues" evidence="1">
    <location>
        <begin position="47"/>
        <end position="59"/>
    </location>
</feature>
<proteinExistence type="predicted"/>
<feature type="region of interest" description="Disordered" evidence="1">
    <location>
        <begin position="33"/>
        <end position="63"/>
    </location>
</feature>
<dbReference type="EMBL" id="BAAAJX010000005">
    <property type="protein sequence ID" value="GAA1492920.1"/>
    <property type="molecule type" value="Genomic_DNA"/>
</dbReference>
<sequence>MSTRTTTTAALVGFATIAMLLGGCANAGAQNGNPVAKVPGSEESATRTDPGQRNSSPCQVASSAAVDAVDKAVGPHDGTDVASVTKGEAGWYLGVSVAPSQSDDPNDDEVAVFGTQDDPTAEDFDGRVFPVNKVAEDVVADESTATAAPSEFSETSDAAKQVQSCTVETVDH</sequence>
<organism evidence="3 4">
    <name type="scientific">Curtobacterium herbarum</name>
    <dbReference type="NCBI Taxonomy" id="150122"/>
    <lineage>
        <taxon>Bacteria</taxon>
        <taxon>Bacillati</taxon>
        <taxon>Actinomycetota</taxon>
        <taxon>Actinomycetes</taxon>
        <taxon>Micrococcales</taxon>
        <taxon>Microbacteriaceae</taxon>
        <taxon>Curtobacterium</taxon>
    </lineage>
</organism>
<evidence type="ECO:0000313" key="3">
    <source>
        <dbReference type="EMBL" id="GAA1492920.1"/>
    </source>
</evidence>
<feature type="chain" id="PRO_5045515667" description="Secreted protein" evidence="2">
    <location>
        <begin position="30"/>
        <end position="172"/>
    </location>
</feature>
<evidence type="ECO:0000256" key="1">
    <source>
        <dbReference type="SAM" id="MobiDB-lite"/>
    </source>
</evidence>
<feature type="region of interest" description="Disordered" evidence="1">
    <location>
        <begin position="141"/>
        <end position="172"/>
    </location>
</feature>
<keyword evidence="4" id="KW-1185">Reference proteome</keyword>
<reference evidence="3 4" key="1">
    <citation type="journal article" date="2019" name="Int. J. Syst. Evol. Microbiol.">
        <title>The Global Catalogue of Microorganisms (GCM) 10K type strain sequencing project: providing services to taxonomists for standard genome sequencing and annotation.</title>
        <authorList>
            <consortium name="The Broad Institute Genomics Platform"/>
            <consortium name="The Broad Institute Genome Sequencing Center for Infectious Disease"/>
            <person name="Wu L."/>
            <person name="Ma J."/>
        </authorList>
    </citation>
    <scope>NUCLEOTIDE SEQUENCE [LARGE SCALE GENOMIC DNA]</scope>
    <source>
        <strain evidence="3 4">JCM 12140</strain>
    </source>
</reference>
<feature type="signal peptide" evidence="2">
    <location>
        <begin position="1"/>
        <end position="29"/>
    </location>
</feature>
<protein>
    <recommendedName>
        <fullName evidence="5">Secreted protein</fullName>
    </recommendedName>
</protein>
<accession>A0ABN1ZBC6</accession>
<evidence type="ECO:0000313" key="4">
    <source>
        <dbReference type="Proteomes" id="UP001501742"/>
    </source>
</evidence>
<gene>
    <name evidence="3" type="ORF">GCM10009627_12660</name>
</gene>
<feature type="region of interest" description="Disordered" evidence="1">
    <location>
        <begin position="98"/>
        <end position="125"/>
    </location>
</feature>
<dbReference type="Proteomes" id="UP001501742">
    <property type="component" value="Unassembled WGS sequence"/>
</dbReference>
<name>A0ABN1ZBC6_9MICO</name>
<dbReference type="PROSITE" id="PS51257">
    <property type="entry name" value="PROKAR_LIPOPROTEIN"/>
    <property type="match status" value="1"/>
</dbReference>